<accession>A0A4D6MLP5</accession>
<sequence>MVEEAGGASAMWWLPWKRCRPRRRESERGRRSSDVSATRAQVQARTRGGFHGEPVVVSMALMEAREQRNGARVGYCKTR</sequence>
<dbReference type="EMBL" id="CP039351">
    <property type="protein sequence ID" value="QCE00695.1"/>
    <property type="molecule type" value="Genomic_DNA"/>
</dbReference>
<proteinExistence type="predicted"/>
<name>A0A4D6MLP5_VIGUN</name>
<dbReference type="AlphaFoldDB" id="A0A4D6MLP5"/>
<feature type="compositionally biased region" description="Polar residues" evidence="1">
    <location>
        <begin position="34"/>
        <end position="44"/>
    </location>
</feature>
<gene>
    <name evidence="2" type="ORF">DEO72_LG7g1985</name>
</gene>
<evidence type="ECO:0000256" key="1">
    <source>
        <dbReference type="SAM" id="MobiDB-lite"/>
    </source>
</evidence>
<reference evidence="2 3" key="1">
    <citation type="submission" date="2019-04" db="EMBL/GenBank/DDBJ databases">
        <title>An improved genome assembly and genetic linkage map for asparagus bean, Vigna unguiculata ssp. sesquipedialis.</title>
        <authorList>
            <person name="Xia Q."/>
            <person name="Zhang R."/>
            <person name="Dong Y."/>
        </authorList>
    </citation>
    <scope>NUCLEOTIDE SEQUENCE [LARGE SCALE GENOMIC DNA]</scope>
    <source>
        <tissue evidence="2">Leaf</tissue>
    </source>
</reference>
<feature type="compositionally biased region" description="Basic and acidic residues" evidence="1">
    <location>
        <begin position="24"/>
        <end position="33"/>
    </location>
</feature>
<evidence type="ECO:0000313" key="3">
    <source>
        <dbReference type="Proteomes" id="UP000501690"/>
    </source>
</evidence>
<evidence type="ECO:0000313" key="2">
    <source>
        <dbReference type="EMBL" id="QCE00695.1"/>
    </source>
</evidence>
<keyword evidence="3" id="KW-1185">Reference proteome</keyword>
<feature type="region of interest" description="Disordered" evidence="1">
    <location>
        <begin position="23"/>
        <end position="48"/>
    </location>
</feature>
<organism evidence="2 3">
    <name type="scientific">Vigna unguiculata</name>
    <name type="common">Cowpea</name>
    <dbReference type="NCBI Taxonomy" id="3917"/>
    <lineage>
        <taxon>Eukaryota</taxon>
        <taxon>Viridiplantae</taxon>
        <taxon>Streptophyta</taxon>
        <taxon>Embryophyta</taxon>
        <taxon>Tracheophyta</taxon>
        <taxon>Spermatophyta</taxon>
        <taxon>Magnoliopsida</taxon>
        <taxon>eudicotyledons</taxon>
        <taxon>Gunneridae</taxon>
        <taxon>Pentapetalae</taxon>
        <taxon>rosids</taxon>
        <taxon>fabids</taxon>
        <taxon>Fabales</taxon>
        <taxon>Fabaceae</taxon>
        <taxon>Papilionoideae</taxon>
        <taxon>50 kb inversion clade</taxon>
        <taxon>NPAAA clade</taxon>
        <taxon>indigoferoid/millettioid clade</taxon>
        <taxon>Phaseoleae</taxon>
        <taxon>Vigna</taxon>
    </lineage>
</organism>
<dbReference type="Proteomes" id="UP000501690">
    <property type="component" value="Linkage Group LG7"/>
</dbReference>
<protein>
    <submittedName>
        <fullName evidence="2">Uncharacterized protein</fullName>
    </submittedName>
</protein>